<evidence type="ECO:0000313" key="3">
    <source>
        <dbReference type="Proteomes" id="UP000186804"/>
    </source>
</evidence>
<dbReference type="VEuPathDB" id="CryptoDB:cand_022570"/>
<gene>
    <name evidence="2" type="ORF">cand_022570</name>
</gene>
<evidence type="ECO:0000259" key="1">
    <source>
        <dbReference type="Pfam" id="PF10607"/>
    </source>
</evidence>
<dbReference type="InterPro" id="IPR024964">
    <property type="entry name" value="CTLH/CRA"/>
</dbReference>
<evidence type="ECO:0000313" key="2">
    <source>
        <dbReference type="EMBL" id="OII76914.1"/>
    </source>
</evidence>
<dbReference type="PROSITE" id="PS50896">
    <property type="entry name" value="LISH"/>
    <property type="match status" value="1"/>
</dbReference>
<comment type="caution">
    <text evidence="2">The sequence shown here is derived from an EMBL/GenBank/DDBJ whole genome shotgun (WGS) entry which is preliminary data.</text>
</comment>
<sequence length="241" mass="28373">MHTPQQCHNIESSFIELMGKCDSEKLNIDNIILNYLILNGYYEAAIEYCQEAHITPLEYINKVKDFIKIKNCILDHKYEEAIDEIKTLRTSEVSSTKLSNTEDSSMNILDEIIFHIRKHQLFDIFIQNNDYVEALEFISTNMIPHTKIKPSLMDDLEEIMTIFLFKDLSNDECQVFLKEQNDHIKTAEMVYMSLFEYFNIETESILEFLLKLCTFLKVRKNQNSPDMMLMKGFKSQFPCLS</sequence>
<feature type="domain" description="CTLH/CRA C-terminal to LisH motif" evidence="1">
    <location>
        <begin position="63"/>
        <end position="212"/>
    </location>
</feature>
<dbReference type="InterPro" id="IPR006594">
    <property type="entry name" value="LisH"/>
</dbReference>
<dbReference type="GeneID" id="92366441"/>
<dbReference type="AlphaFoldDB" id="A0A1J4MRP7"/>
<dbReference type="EMBL" id="LRBS01000048">
    <property type="protein sequence ID" value="OII76914.1"/>
    <property type="molecule type" value="Genomic_DNA"/>
</dbReference>
<dbReference type="SMART" id="SM00667">
    <property type="entry name" value="LisH"/>
    <property type="match status" value="1"/>
</dbReference>
<name>A0A1J4MRP7_9CRYT</name>
<dbReference type="Pfam" id="PF10607">
    <property type="entry name" value="CTLH"/>
    <property type="match status" value="1"/>
</dbReference>
<dbReference type="OrthoDB" id="2415936at2759"/>
<reference evidence="2 3" key="1">
    <citation type="submission" date="2016-10" db="EMBL/GenBank/DDBJ databases">
        <title>Reductive evolution of mitochondrial metabolism and differential evolution of invasion-related proteins in Cryptosporidium.</title>
        <authorList>
            <person name="Liu S."/>
            <person name="Roellig D.M."/>
            <person name="Guo Y."/>
            <person name="Li N."/>
            <person name="Frace M.A."/>
            <person name="Tang K."/>
            <person name="Zhang L."/>
            <person name="Feng Y."/>
            <person name="Xiao L."/>
        </authorList>
    </citation>
    <scope>NUCLEOTIDE SEQUENCE [LARGE SCALE GENOMIC DNA]</scope>
    <source>
        <strain evidence="2">30847</strain>
    </source>
</reference>
<dbReference type="RefSeq" id="XP_067068760.1">
    <property type="nucleotide sequence ID" value="XM_067212487.1"/>
</dbReference>
<dbReference type="Proteomes" id="UP000186804">
    <property type="component" value="Unassembled WGS sequence"/>
</dbReference>
<organism evidence="2 3">
    <name type="scientific">Cryptosporidium andersoni</name>
    <dbReference type="NCBI Taxonomy" id="117008"/>
    <lineage>
        <taxon>Eukaryota</taxon>
        <taxon>Sar</taxon>
        <taxon>Alveolata</taxon>
        <taxon>Apicomplexa</taxon>
        <taxon>Conoidasida</taxon>
        <taxon>Coccidia</taxon>
        <taxon>Eucoccidiorida</taxon>
        <taxon>Eimeriorina</taxon>
        <taxon>Cryptosporidiidae</taxon>
        <taxon>Cryptosporidium</taxon>
    </lineage>
</organism>
<protein>
    <recommendedName>
        <fullName evidence="1">CTLH/CRA C-terminal to LisH motif domain-containing protein</fullName>
    </recommendedName>
</protein>
<keyword evidence="3" id="KW-1185">Reference proteome</keyword>
<accession>A0A1J4MRP7</accession>
<proteinExistence type="predicted"/>